<gene>
    <name evidence="5" type="ORF">HNP84_007802</name>
</gene>
<organism evidence="5 6">
    <name type="scientific">Thermocatellispora tengchongensis</name>
    <dbReference type="NCBI Taxonomy" id="1073253"/>
    <lineage>
        <taxon>Bacteria</taxon>
        <taxon>Bacillati</taxon>
        <taxon>Actinomycetota</taxon>
        <taxon>Actinomycetes</taxon>
        <taxon>Streptosporangiales</taxon>
        <taxon>Streptosporangiaceae</taxon>
        <taxon>Thermocatellispora</taxon>
    </lineage>
</organism>
<evidence type="ECO:0000256" key="2">
    <source>
        <dbReference type="ARBA" id="ARBA00022741"/>
    </source>
</evidence>
<keyword evidence="5" id="KW-0030">Aminoacyl-tRNA synthetase</keyword>
<evidence type="ECO:0000256" key="3">
    <source>
        <dbReference type="ARBA" id="ARBA00022840"/>
    </source>
</evidence>
<dbReference type="SMART" id="SM00836">
    <property type="entry name" value="DALR_1"/>
    <property type="match status" value="1"/>
</dbReference>
<dbReference type="SUPFAM" id="SSF47323">
    <property type="entry name" value="Anticodon-binding domain of a subclass of class I aminoacyl-tRNA synthetases"/>
    <property type="match status" value="1"/>
</dbReference>
<keyword evidence="1 5" id="KW-0436">Ligase</keyword>
<keyword evidence="6" id="KW-1185">Reference proteome</keyword>
<proteinExistence type="predicted"/>
<dbReference type="GO" id="GO:0005524">
    <property type="term" value="F:ATP binding"/>
    <property type="evidence" value="ECO:0007669"/>
    <property type="project" value="UniProtKB-KW"/>
</dbReference>
<evidence type="ECO:0000256" key="1">
    <source>
        <dbReference type="ARBA" id="ARBA00022598"/>
    </source>
</evidence>
<keyword evidence="2" id="KW-0547">Nucleotide-binding</keyword>
<dbReference type="GO" id="GO:0006420">
    <property type="term" value="P:arginyl-tRNA aminoacylation"/>
    <property type="evidence" value="ECO:0007669"/>
    <property type="project" value="InterPro"/>
</dbReference>
<dbReference type="AlphaFoldDB" id="A0A840PGD5"/>
<dbReference type="GO" id="GO:0004814">
    <property type="term" value="F:arginine-tRNA ligase activity"/>
    <property type="evidence" value="ECO:0007669"/>
    <property type="project" value="UniProtKB-EC"/>
</dbReference>
<evidence type="ECO:0000259" key="4">
    <source>
        <dbReference type="SMART" id="SM00836"/>
    </source>
</evidence>
<accession>A0A840PGD5</accession>
<dbReference type="RefSeq" id="WP_185054928.1">
    <property type="nucleotide sequence ID" value="NZ_BAABIX010000030.1"/>
</dbReference>
<feature type="domain" description="DALR anticodon binding" evidence="4">
    <location>
        <begin position="98"/>
        <end position="215"/>
    </location>
</feature>
<dbReference type="Proteomes" id="UP000578449">
    <property type="component" value="Unassembled WGS sequence"/>
</dbReference>
<dbReference type="InterPro" id="IPR008909">
    <property type="entry name" value="DALR_anticod-bd"/>
</dbReference>
<keyword evidence="3" id="KW-0067">ATP-binding</keyword>
<dbReference type="Gene3D" id="1.10.730.10">
    <property type="entry name" value="Isoleucyl-tRNA Synthetase, Domain 1"/>
    <property type="match status" value="1"/>
</dbReference>
<reference evidence="5 6" key="1">
    <citation type="submission" date="2020-08" db="EMBL/GenBank/DDBJ databases">
        <title>Genomic Encyclopedia of Type Strains, Phase IV (KMG-IV): sequencing the most valuable type-strain genomes for metagenomic binning, comparative biology and taxonomic classification.</title>
        <authorList>
            <person name="Goeker M."/>
        </authorList>
    </citation>
    <scope>NUCLEOTIDE SEQUENCE [LARGE SCALE GENOMIC DNA]</scope>
    <source>
        <strain evidence="5 6">DSM 45615</strain>
    </source>
</reference>
<sequence>MTSIRLLAGVLGGPPAPRGSWEREAVYVAHAPDAAAAERVRALPGVTEVRARPGGMLEIVAGVPGALVPELLDPVAARPRPSPWPDRPRTWANPGFAVRYAHARAAWAERWARELGVPVDGPFEPGELSGRHDRAVLRVLAEVPGRREGGDPAPPAYLVRLATAYHDAHEHAPAHPVGDAPVLPVHTARVWQARAVRAVLAAGLAAIGETPPDRL</sequence>
<protein>
    <submittedName>
        <fullName evidence="5">Arginyl-tRNA synthetase</fullName>
        <ecNumber evidence="5">6.1.1.19</ecNumber>
    </submittedName>
</protein>
<name>A0A840PGD5_9ACTN</name>
<comment type="caution">
    <text evidence="5">The sequence shown here is derived from an EMBL/GenBank/DDBJ whole genome shotgun (WGS) entry which is preliminary data.</text>
</comment>
<dbReference type="InterPro" id="IPR009080">
    <property type="entry name" value="tRNAsynth_Ia_anticodon-bd"/>
</dbReference>
<evidence type="ECO:0000313" key="6">
    <source>
        <dbReference type="Proteomes" id="UP000578449"/>
    </source>
</evidence>
<dbReference type="EMBL" id="JACHGN010000021">
    <property type="protein sequence ID" value="MBB5138049.1"/>
    <property type="molecule type" value="Genomic_DNA"/>
</dbReference>
<dbReference type="EC" id="6.1.1.19" evidence="5"/>
<evidence type="ECO:0000313" key="5">
    <source>
        <dbReference type="EMBL" id="MBB5138049.1"/>
    </source>
</evidence>